<dbReference type="SMART" id="SM00174">
    <property type="entry name" value="RHO"/>
    <property type="match status" value="1"/>
</dbReference>
<dbReference type="PROSITE" id="PS51421">
    <property type="entry name" value="RAS"/>
    <property type="match status" value="1"/>
</dbReference>
<feature type="region of interest" description="Disordered" evidence="4">
    <location>
        <begin position="1"/>
        <end position="53"/>
    </location>
</feature>
<dbReference type="GO" id="GO:0005525">
    <property type="term" value="F:GTP binding"/>
    <property type="evidence" value="ECO:0007669"/>
    <property type="project" value="UniProtKB-KW"/>
</dbReference>
<dbReference type="NCBIfam" id="TIGR00231">
    <property type="entry name" value="small_GTP"/>
    <property type="match status" value="1"/>
</dbReference>
<evidence type="ECO:0000256" key="2">
    <source>
        <dbReference type="ARBA" id="ARBA00022741"/>
    </source>
</evidence>
<keyword evidence="6" id="KW-1185">Reference proteome</keyword>
<dbReference type="PRINTS" id="PR00449">
    <property type="entry name" value="RASTRNSFRMNG"/>
</dbReference>
<dbReference type="OrthoDB" id="1436450at2759"/>
<dbReference type="SMART" id="SM00175">
    <property type="entry name" value="RAB"/>
    <property type="match status" value="1"/>
</dbReference>
<keyword evidence="2" id="KW-0547">Nucleotide-binding</keyword>
<organism evidence="5 6">
    <name type="scientific">Pelagomonas calceolata</name>
    <dbReference type="NCBI Taxonomy" id="35677"/>
    <lineage>
        <taxon>Eukaryota</taxon>
        <taxon>Sar</taxon>
        <taxon>Stramenopiles</taxon>
        <taxon>Ochrophyta</taxon>
        <taxon>Pelagophyceae</taxon>
        <taxon>Pelagomonadales</taxon>
        <taxon>Pelagomonadaceae</taxon>
        <taxon>Pelagomonas</taxon>
    </lineage>
</organism>
<comment type="caution">
    <text evidence="5">The sequence shown here is derived from an EMBL/GenBank/DDBJ whole genome shotgun (WGS) entry which is preliminary data.</text>
</comment>
<name>A0A8J2S8J0_9STRA</name>
<evidence type="ECO:0000313" key="6">
    <source>
        <dbReference type="Proteomes" id="UP000789595"/>
    </source>
</evidence>
<protein>
    <recommendedName>
        <fullName evidence="7">Ras-related protein Rab</fullName>
    </recommendedName>
</protein>
<dbReference type="InterPro" id="IPR005225">
    <property type="entry name" value="Small_GTP-bd"/>
</dbReference>
<evidence type="ECO:0000256" key="3">
    <source>
        <dbReference type="ARBA" id="ARBA00023134"/>
    </source>
</evidence>
<reference evidence="5" key="1">
    <citation type="submission" date="2021-11" db="EMBL/GenBank/DDBJ databases">
        <authorList>
            <consortium name="Genoscope - CEA"/>
            <person name="William W."/>
        </authorList>
    </citation>
    <scope>NUCLEOTIDE SEQUENCE</scope>
</reference>
<dbReference type="AlphaFoldDB" id="A0A8J2S8J0"/>
<keyword evidence="3" id="KW-0342">GTP-binding</keyword>
<dbReference type="PANTHER" id="PTHR47981:SF20">
    <property type="entry name" value="RAS-RELATED PROTEIN RAB-7A"/>
    <property type="match status" value="1"/>
</dbReference>
<dbReference type="Pfam" id="PF00071">
    <property type="entry name" value="Ras"/>
    <property type="match status" value="1"/>
</dbReference>
<dbReference type="Proteomes" id="UP000789595">
    <property type="component" value="Unassembled WGS sequence"/>
</dbReference>
<proteinExistence type="inferred from homology"/>
<comment type="similarity">
    <text evidence="1">Belongs to the small GTPase superfamily. Rab family.</text>
</comment>
<dbReference type="CDD" id="cd00154">
    <property type="entry name" value="Rab"/>
    <property type="match status" value="1"/>
</dbReference>
<dbReference type="InterPro" id="IPR027417">
    <property type="entry name" value="P-loop_NTPase"/>
</dbReference>
<dbReference type="Gene3D" id="3.40.50.300">
    <property type="entry name" value="P-loop containing nucleotide triphosphate hydrolases"/>
    <property type="match status" value="1"/>
</dbReference>
<evidence type="ECO:0008006" key="7">
    <source>
        <dbReference type="Google" id="ProtNLM"/>
    </source>
</evidence>
<dbReference type="SUPFAM" id="SSF52540">
    <property type="entry name" value="P-loop containing nucleoside triphosphate hydrolases"/>
    <property type="match status" value="1"/>
</dbReference>
<evidence type="ECO:0000256" key="1">
    <source>
        <dbReference type="ARBA" id="ARBA00006270"/>
    </source>
</evidence>
<dbReference type="PROSITE" id="PS51419">
    <property type="entry name" value="RAB"/>
    <property type="match status" value="1"/>
</dbReference>
<dbReference type="SMART" id="SM00173">
    <property type="entry name" value="RAS"/>
    <property type="match status" value="1"/>
</dbReference>
<dbReference type="EMBL" id="CAKKNE010000001">
    <property type="protein sequence ID" value="CAH0365748.1"/>
    <property type="molecule type" value="Genomic_DNA"/>
</dbReference>
<dbReference type="PANTHER" id="PTHR47981">
    <property type="entry name" value="RAB FAMILY"/>
    <property type="match status" value="1"/>
</dbReference>
<evidence type="ECO:0000256" key="4">
    <source>
        <dbReference type="SAM" id="MobiDB-lite"/>
    </source>
</evidence>
<dbReference type="GO" id="GO:0003924">
    <property type="term" value="F:GTPase activity"/>
    <property type="evidence" value="ECO:0007669"/>
    <property type="project" value="InterPro"/>
</dbReference>
<sequence length="260" mass="28028">MSQQADFEETAATEAQDSSTEAPRAQEALPDAFDETAAVPEQPPAPRPIATQRGSTTTMLKCVVLGSSNVGKSSLLERYTKNSFRPERRVTLGADFASKVIEVGEERVRLVIWDTAGQERFHHGTIGGAFYRGADGALLVYDTTDFATFAQVELWRRELLQRVDGPEAFPIVCVGNKMDLPCPTRSDDEKAAEAWCAAHGVGLLFASACDGTGVAVAMEAVAALALENKKRRQALGVTKPPSLSLDDLHAREKRGSSNCC</sequence>
<gene>
    <name evidence="5" type="ORF">PECAL_1P22010</name>
</gene>
<dbReference type="FunFam" id="3.40.50.300:FF:001447">
    <property type="entry name" value="Ras-related protein Rab-1B"/>
    <property type="match status" value="1"/>
</dbReference>
<dbReference type="SMART" id="SM00176">
    <property type="entry name" value="RAN"/>
    <property type="match status" value="1"/>
</dbReference>
<accession>A0A8J2S8J0</accession>
<dbReference type="InterPro" id="IPR001806">
    <property type="entry name" value="Small_GTPase"/>
</dbReference>
<feature type="compositionally biased region" description="Acidic residues" evidence="4">
    <location>
        <begin position="1"/>
        <end position="11"/>
    </location>
</feature>
<evidence type="ECO:0000313" key="5">
    <source>
        <dbReference type="EMBL" id="CAH0365748.1"/>
    </source>
</evidence>